<evidence type="ECO:0000256" key="3">
    <source>
        <dbReference type="ARBA" id="ARBA00012261"/>
    </source>
</evidence>
<dbReference type="EC" id="2.1.2.9" evidence="3 8"/>
<dbReference type="Gene3D" id="3.40.50.170">
    <property type="entry name" value="Formyl transferase, N-terminal domain"/>
    <property type="match status" value="1"/>
</dbReference>
<dbReference type="SUPFAM" id="SSF53328">
    <property type="entry name" value="Formyltransferase"/>
    <property type="match status" value="1"/>
</dbReference>
<reference evidence="12" key="1">
    <citation type="submission" date="2022-08" db="EMBL/GenBank/DDBJ databases">
        <title>Nisaea acidiphila sp. nov., isolated from a marine algal debris and emended description of the genus Nisaea Urios et al. 2008.</title>
        <authorList>
            <person name="Kwon K."/>
        </authorList>
    </citation>
    <scope>NUCLEOTIDE SEQUENCE</scope>
    <source>
        <strain evidence="12">MEBiC11861</strain>
    </source>
</reference>
<dbReference type="EMBL" id="CP102480">
    <property type="protein sequence ID" value="UUX51979.1"/>
    <property type="molecule type" value="Genomic_DNA"/>
</dbReference>
<dbReference type="GO" id="GO:0004479">
    <property type="term" value="F:methionyl-tRNA formyltransferase activity"/>
    <property type="evidence" value="ECO:0007669"/>
    <property type="project" value="UniProtKB-UniRule"/>
</dbReference>
<dbReference type="InterPro" id="IPR005794">
    <property type="entry name" value="Fmt"/>
</dbReference>
<feature type="domain" description="Formyl transferase C-terminal" evidence="11">
    <location>
        <begin position="216"/>
        <end position="311"/>
    </location>
</feature>
<dbReference type="CDD" id="cd08704">
    <property type="entry name" value="Met_tRNA_FMT_C"/>
    <property type="match status" value="1"/>
</dbReference>
<dbReference type="KEGG" id="naci:NUH88_09795"/>
<dbReference type="InterPro" id="IPR011034">
    <property type="entry name" value="Formyl_transferase-like_C_sf"/>
</dbReference>
<keyword evidence="5 8" id="KW-0808">Transferase</keyword>
<comment type="similarity">
    <text evidence="2 8">Belongs to the Fmt family.</text>
</comment>
<gene>
    <name evidence="8 12" type="primary">fmt</name>
    <name evidence="12" type="ORF">NUH88_09795</name>
</gene>
<evidence type="ECO:0000259" key="11">
    <source>
        <dbReference type="Pfam" id="PF02911"/>
    </source>
</evidence>
<protein>
    <recommendedName>
        <fullName evidence="4 8">Methionyl-tRNA formyltransferase</fullName>
        <ecNumber evidence="3 8">2.1.2.9</ecNumber>
    </recommendedName>
</protein>
<dbReference type="HAMAP" id="MF_00182">
    <property type="entry name" value="Formyl_trans"/>
    <property type="match status" value="1"/>
</dbReference>
<keyword evidence="6 8" id="KW-0648">Protein biosynthesis</keyword>
<keyword evidence="13" id="KW-1185">Reference proteome</keyword>
<dbReference type="Pfam" id="PF00551">
    <property type="entry name" value="Formyl_trans_N"/>
    <property type="match status" value="1"/>
</dbReference>
<dbReference type="SUPFAM" id="SSF50486">
    <property type="entry name" value="FMT C-terminal domain-like"/>
    <property type="match status" value="1"/>
</dbReference>
<dbReference type="Proteomes" id="UP001060336">
    <property type="component" value="Chromosome"/>
</dbReference>
<comment type="catalytic activity">
    <reaction evidence="7 8">
        <text>L-methionyl-tRNA(fMet) + (6R)-10-formyltetrahydrofolate = N-formyl-L-methionyl-tRNA(fMet) + (6S)-5,6,7,8-tetrahydrofolate + H(+)</text>
        <dbReference type="Rhea" id="RHEA:24380"/>
        <dbReference type="Rhea" id="RHEA-COMP:9952"/>
        <dbReference type="Rhea" id="RHEA-COMP:9953"/>
        <dbReference type="ChEBI" id="CHEBI:15378"/>
        <dbReference type="ChEBI" id="CHEBI:57453"/>
        <dbReference type="ChEBI" id="CHEBI:78530"/>
        <dbReference type="ChEBI" id="CHEBI:78844"/>
        <dbReference type="ChEBI" id="CHEBI:195366"/>
        <dbReference type="EC" id="2.1.2.9"/>
    </reaction>
</comment>
<feature type="binding site" evidence="8">
    <location>
        <begin position="122"/>
        <end position="125"/>
    </location>
    <ligand>
        <name>(6S)-5,6,7,8-tetrahydrofolate</name>
        <dbReference type="ChEBI" id="CHEBI:57453"/>
    </ligand>
</feature>
<dbReference type="InterPro" id="IPR037022">
    <property type="entry name" value="Formyl_trans_C_sf"/>
</dbReference>
<feature type="domain" description="Formyl transferase N-terminal" evidence="10">
    <location>
        <begin position="15"/>
        <end position="189"/>
    </location>
</feature>
<evidence type="ECO:0000256" key="6">
    <source>
        <dbReference type="ARBA" id="ARBA00022917"/>
    </source>
</evidence>
<evidence type="ECO:0000259" key="10">
    <source>
        <dbReference type="Pfam" id="PF00551"/>
    </source>
</evidence>
<dbReference type="InterPro" id="IPR036477">
    <property type="entry name" value="Formyl_transf_N_sf"/>
</dbReference>
<evidence type="ECO:0000256" key="7">
    <source>
        <dbReference type="ARBA" id="ARBA00048558"/>
    </source>
</evidence>
<dbReference type="PANTHER" id="PTHR11138">
    <property type="entry name" value="METHIONYL-TRNA FORMYLTRANSFERASE"/>
    <property type="match status" value="1"/>
</dbReference>
<dbReference type="NCBIfam" id="TIGR00460">
    <property type="entry name" value="fmt"/>
    <property type="match status" value="1"/>
</dbReference>
<name>A0A9J7AW13_9PROT</name>
<proteinExistence type="inferred from homology"/>
<evidence type="ECO:0000256" key="4">
    <source>
        <dbReference type="ARBA" id="ARBA00016014"/>
    </source>
</evidence>
<dbReference type="Gene3D" id="3.10.25.10">
    <property type="entry name" value="Formyl transferase, C-terminal domain"/>
    <property type="match status" value="1"/>
</dbReference>
<evidence type="ECO:0000256" key="9">
    <source>
        <dbReference type="SAM" id="MobiDB-lite"/>
    </source>
</evidence>
<organism evidence="12 13">
    <name type="scientific">Nisaea acidiphila</name>
    <dbReference type="NCBI Taxonomy" id="1862145"/>
    <lineage>
        <taxon>Bacteria</taxon>
        <taxon>Pseudomonadati</taxon>
        <taxon>Pseudomonadota</taxon>
        <taxon>Alphaproteobacteria</taxon>
        <taxon>Rhodospirillales</taxon>
        <taxon>Thalassobaculaceae</taxon>
        <taxon>Nisaea</taxon>
    </lineage>
</organism>
<dbReference type="InterPro" id="IPR005793">
    <property type="entry name" value="Formyl_trans_C"/>
</dbReference>
<evidence type="ECO:0000313" key="13">
    <source>
        <dbReference type="Proteomes" id="UP001060336"/>
    </source>
</evidence>
<dbReference type="InterPro" id="IPR041711">
    <property type="entry name" value="Met-tRNA-FMT_N"/>
</dbReference>
<evidence type="ECO:0000256" key="2">
    <source>
        <dbReference type="ARBA" id="ARBA00010699"/>
    </source>
</evidence>
<evidence type="ECO:0000256" key="1">
    <source>
        <dbReference type="ARBA" id="ARBA00002606"/>
    </source>
</evidence>
<evidence type="ECO:0000313" key="12">
    <source>
        <dbReference type="EMBL" id="UUX51979.1"/>
    </source>
</evidence>
<comment type="function">
    <text evidence="1 8">Attaches a formyl group to the free amino group of methionyl-tRNA(fMet). The formyl group appears to play a dual role in the initiator identity of N-formylmethionyl-tRNA by promoting its recognition by IF2 and preventing the misappropriation of this tRNA by the elongation apparatus.</text>
</comment>
<dbReference type="CDD" id="cd08646">
    <property type="entry name" value="FMT_core_Met-tRNA-FMT_N"/>
    <property type="match status" value="1"/>
</dbReference>
<feature type="region of interest" description="Disordered" evidence="9">
    <location>
        <begin position="44"/>
        <end position="65"/>
    </location>
</feature>
<accession>A0A9J7AW13</accession>
<dbReference type="AlphaFoldDB" id="A0A9J7AW13"/>
<dbReference type="InterPro" id="IPR002376">
    <property type="entry name" value="Formyl_transf_N"/>
</dbReference>
<dbReference type="GO" id="GO:0005829">
    <property type="term" value="C:cytosol"/>
    <property type="evidence" value="ECO:0007669"/>
    <property type="project" value="TreeGrafter"/>
</dbReference>
<evidence type="ECO:0000256" key="5">
    <source>
        <dbReference type="ARBA" id="ARBA00022679"/>
    </source>
</evidence>
<evidence type="ECO:0000256" key="8">
    <source>
        <dbReference type="HAMAP-Rule" id="MF_00182"/>
    </source>
</evidence>
<dbReference type="InterPro" id="IPR044135">
    <property type="entry name" value="Met-tRNA-FMT_C"/>
</dbReference>
<dbReference type="PANTHER" id="PTHR11138:SF5">
    <property type="entry name" value="METHIONYL-TRNA FORMYLTRANSFERASE, MITOCHONDRIAL"/>
    <property type="match status" value="1"/>
</dbReference>
<sequence length="321" mass="34128">MSGSAPTAPANKPLRLAFMGTPDFSVPVLEALIGAGHEIAAVYSQPPRPAGRGKKERKSPVHEAAERHGIPVFTPTSLRSEEEQARFRTLSLDAAVVVAYGLILPKEILEAPRLGCVNVHASLLPRWRGAAPIQRAILAGDTETGVTIMAMDEGLDTGDMLLAERIEITDETTGESLHDALSDLGAKLILPSLAGLAGGYLEATPQPEDGVTYAEKLTRETGRLDWSKSAGELERTIRALAPWPGAWFELGGERFKVFSAEVLKLGALTNDPGTVLDAELTVSCAEDALRITRLQRPGKAPMAAADLLRGYDGLAPGTRLG</sequence>
<dbReference type="RefSeq" id="WP_257771776.1">
    <property type="nucleotide sequence ID" value="NZ_CP102480.1"/>
</dbReference>
<dbReference type="Pfam" id="PF02911">
    <property type="entry name" value="Formyl_trans_C"/>
    <property type="match status" value="1"/>
</dbReference>